<evidence type="ECO:0000256" key="7">
    <source>
        <dbReference type="ARBA" id="ARBA00023180"/>
    </source>
</evidence>
<feature type="transmembrane region" description="Helical" evidence="9">
    <location>
        <begin position="759"/>
        <end position="781"/>
    </location>
</feature>
<evidence type="ECO:0000256" key="5">
    <source>
        <dbReference type="ARBA" id="ARBA00022989"/>
    </source>
</evidence>
<dbReference type="Pfam" id="PF02460">
    <property type="entry name" value="Patched"/>
    <property type="match status" value="1"/>
</dbReference>
<comment type="similarity">
    <text evidence="2">Belongs to the patched family.</text>
</comment>
<dbReference type="EMBL" id="NCKU01001607">
    <property type="protein sequence ID" value="RWS11672.1"/>
    <property type="molecule type" value="Genomic_DNA"/>
</dbReference>
<dbReference type="InterPro" id="IPR051697">
    <property type="entry name" value="Patched_domain-protein"/>
</dbReference>
<dbReference type="EMBL" id="NCKU01001606">
    <property type="protein sequence ID" value="RWS11674.1"/>
    <property type="molecule type" value="Genomic_DNA"/>
</dbReference>
<feature type="transmembrane region" description="Helical" evidence="9">
    <location>
        <begin position="832"/>
        <end position="853"/>
    </location>
</feature>
<sequence length="1177" mass="134871">MMFNCIDRTLSNWFKHLGHFIGDNPGYFVIVPLLIALIFATGIQRLHYEDDPEYLFSPTNGRSKYERQAFDQMFHMNYSQNFDSSRITHKGRFGRVIVATKNEANVLSKAIFDEIVFLDKAIRSLKIEYDDVEYRYADLCAKTERGTCWENDILDFAPRIEEIESRKYFLHYPIWINQDVYKAYFFPAFLGGVRNDSNGLIESARAVNLMYFLDVTVKRGDEKAAIWEQKFLQLLANMQFKHISIARFVSTTLRTELESNTQSLVPFFCVTVIVMLVFSVGTCMMSDWVRSKPWLGLLACISAELGVVASFGLCMYCGIDMISINLAAPFLMLGVGMDDAFVLLAAWRRTNPSHSVSVRLGHTYSEAAISITITSVTNFISFMIGILTPFPSVRIFCIYTSIAVLFTYIYHITFFGGCMAFFGYIEKRKLHALVFVPVMPKSLAVNKGSCFQLFCTGGRNEADPDNPIDNKDHAVMIFFRDNLANSLNKRSIKVVVLAIFLVYLIIGIYGCTIVKEGLDRRKLSRDDSYSVKYYDYDDRFFREYPYRIQVMVNKTLNYADPDVQDQIEAMLLKFESSEYVESSILTESWLRAYKSFLQQEQSFIFVQALNITDKQDFIRGFRDIFLHFPLTETFRNDVVFNENGTEIIATRYVIQTKNIKDANMEKDMLIALRRIADSFHEYNVQIFHQLFIFFDQFILVRDISLQTISIAAFVMMFISLLFIPSPICAFWVAFSIISIEIGVIGYMTLWAVNLDSISMINLIMCIGFSVDFSAHICYAYISCEASTPSERVRHALYSLGLPILQGSVSTILGIIALAFTPSYLFLTFFKTVFLVMLFGATHGVLLLPVLLSITDNCRSDREKSDKSLYRNNVSLTPHPFDRSEKTFDGKRITQNGNPIYIPRPTYIEALVSSTEAKYNETTSPVDEDSGQGSKSSASSEDSVINEKDLGLGTSGEECSEGSWKASKEKAAIIQSENQLQHFPMPRNLSVPNLNRKNQSKWLPSTSHEDSHVNYGYISDSGDNYTVEHSSHPLASRKAEANSSQAICAAGSSAKTNRLSAYHYESPLPFGSGRHHQLEFQKITAPNAAKESLYYRQSDQRQHNKHQKTPEQFFQEIEKRRMEIKRRLQQQQNEQKPKYQHNYQEREKRRPNESENNFLTNNRQIKKNFHQFGDKTSE</sequence>
<evidence type="ECO:0000256" key="9">
    <source>
        <dbReference type="SAM" id="Phobius"/>
    </source>
</evidence>
<comment type="caution">
    <text evidence="11">The sequence shown here is derived from an EMBL/GenBank/DDBJ whole genome shotgun (WGS) entry which is preliminary data.</text>
</comment>
<evidence type="ECO:0000313" key="11">
    <source>
        <dbReference type="EMBL" id="RWS11672.1"/>
    </source>
</evidence>
<evidence type="ECO:0000256" key="4">
    <source>
        <dbReference type="ARBA" id="ARBA00022692"/>
    </source>
</evidence>
<keyword evidence="5 9" id="KW-1133">Transmembrane helix</keyword>
<evidence type="ECO:0000313" key="13">
    <source>
        <dbReference type="EMBL" id="RWS11862.1"/>
    </source>
</evidence>
<feature type="transmembrane region" description="Helical" evidence="9">
    <location>
        <begin position="367"/>
        <end position="390"/>
    </location>
</feature>
<dbReference type="GO" id="GO:0005886">
    <property type="term" value="C:plasma membrane"/>
    <property type="evidence" value="ECO:0007669"/>
    <property type="project" value="UniProtKB-SubCell"/>
</dbReference>
<dbReference type="Proteomes" id="UP000285301">
    <property type="component" value="Unassembled WGS sequence"/>
</dbReference>
<evidence type="ECO:0000313" key="12">
    <source>
        <dbReference type="EMBL" id="RWS11674.1"/>
    </source>
</evidence>
<feature type="transmembrane region" description="Helical" evidence="9">
    <location>
        <begin position="494"/>
        <end position="514"/>
    </location>
</feature>
<feature type="compositionally biased region" description="Polar residues" evidence="8">
    <location>
        <begin position="1153"/>
        <end position="1162"/>
    </location>
</feature>
<feature type="region of interest" description="Disordered" evidence="8">
    <location>
        <begin position="976"/>
        <end position="1014"/>
    </location>
</feature>
<feature type="transmembrane region" description="Helical" evidence="9">
    <location>
        <begin position="294"/>
        <end position="319"/>
    </location>
</feature>
<dbReference type="EMBL" id="NCKU01001539">
    <property type="protein sequence ID" value="RWS11869.1"/>
    <property type="molecule type" value="Genomic_DNA"/>
</dbReference>
<dbReference type="Gene3D" id="1.20.1640.10">
    <property type="entry name" value="Multidrug efflux transporter AcrB transmembrane domain"/>
    <property type="match status" value="2"/>
</dbReference>
<name>A0A3S4R506_9ACAR</name>
<feature type="compositionally biased region" description="Polar residues" evidence="8">
    <location>
        <begin position="989"/>
        <end position="1005"/>
    </location>
</feature>
<reference evidence="11" key="2">
    <citation type="submission" date="2018-11" db="EMBL/GenBank/DDBJ databases">
        <title>Trombidioid mite genomics.</title>
        <authorList>
            <person name="Dong X."/>
        </authorList>
    </citation>
    <scope>NUCLEOTIDE SEQUENCE</scope>
    <source>
        <strain evidence="11">UoL-WK</strain>
    </source>
</reference>
<feature type="transmembrane region" description="Helical" evidence="9">
    <location>
        <begin position="703"/>
        <end position="723"/>
    </location>
</feature>
<keyword evidence="7" id="KW-0325">Glycoprotein</keyword>
<gene>
    <name evidence="12" type="ORF">B4U79_01834</name>
    <name evidence="13" type="ORF">B4U79_05412</name>
    <name evidence="11" type="ORF">B4U79_09160</name>
    <name evidence="14" type="ORF">B4U79_12807</name>
</gene>
<feature type="domain" description="SSD" evidence="10">
    <location>
        <begin position="264"/>
        <end position="421"/>
    </location>
</feature>
<evidence type="ECO:0000256" key="3">
    <source>
        <dbReference type="ARBA" id="ARBA00022475"/>
    </source>
</evidence>
<evidence type="ECO:0000256" key="1">
    <source>
        <dbReference type="ARBA" id="ARBA00004651"/>
    </source>
</evidence>
<organism evidence="11 15">
    <name type="scientific">Dinothrombium tinctorium</name>
    <dbReference type="NCBI Taxonomy" id="1965070"/>
    <lineage>
        <taxon>Eukaryota</taxon>
        <taxon>Metazoa</taxon>
        <taxon>Ecdysozoa</taxon>
        <taxon>Arthropoda</taxon>
        <taxon>Chelicerata</taxon>
        <taxon>Arachnida</taxon>
        <taxon>Acari</taxon>
        <taxon>Acariformes</taxon>
        <taxon>Trombidiformes</taxon>
        <taxon>Prostigmata</taxon>
        <taxon>Anystina</taxon>
        <taxon>Parasitengona</taxon>
        <taxon>Trombidioidea</taxon>
        <taxon>Trombidiidae</taxon>
        <taxon>Dinothrombium</taxon>
    </lineage>
</organism>
<reference evidence="11 15" key="1">
    <citation type="journal article" date="2018" name="Gigascience">
        <title>Genomes of trombidid mites reveal novel predicted allergens and laterally-transferred genes associated with secondary metabolism.</title>
        <authorList>
            <person name="Dong X."/>
            <person name="Chaisiri K."/>
            <person name="Xia D."/>
            <person name="Armstrong S.D."/>
            <person name="Fang Y."/>
            <person name="Donnelly M.J."/>
            <person name="Kadowaki T."/>
            <person name="McGarry J.W."/>
            <person name="Darby A.C."/>
            <person name="Makepeace B.L."/>
        </authorList>
    </citation>
    <scope>NUCLEOTIDE SEQUENCE [LARGE SCALE GENOMIC DNA]</scope>
    <source>
        <strain evidence="11">UoL-WK</strain>
    </source>
</reference>
<feature type="transmembrane region" description="Helical" evidence="9">
    <location>
        <begin position="729"/>
        <end position="752"/>
    </location>
</feature>
<dbReference type="FunFam" id="1.20.1640.10:FF:000013">
    <property type="entry name" value="PaTched Related family"/>
    <property type="match status" value="1"/>
</dbReference>
<proteinExistence type="inferred from homology"/>
<feature type="compositionally biased region" description="Low complexity" evidence="8">
    <location>
        <begin position="930"/>
        <end position="942"/>
    </location>
</feature>
<dbReference type="EMBL" id="NCKU01001540">
    <property type="protein sequence ID" value="RWS11862.1"/>
    <property type="molecule type" value="Genomic_DNA"/>
</dbReference>
<dbReference type="SUPFAM" id="SSF82866">
    <property type="entry name" value="Multidrug efflux transporter AcrB transmembrane domain"/>
    <property type="match status" value="2"/>
</dbReference>
<evidence type="ECO:0000313" key="15">
    <source>
        <dbReference type="Proteomes" id="UP000285301"/>
    </source>
</evidence>
<feature type="transmembrane region" description="Helical" evidence="9">
    <location>
        <begin position="25"/>
        <end position="43"/>
    </location>
</feature>
<feature type="region of interest" description="Disordered" evidence="8">
    <location>
        <begin position="1125"/>
        <end position="1177"/>
    </location>
</feature>
<evidence type="ECO:0000259" key="10">
    <source>
        <dbReference type="PROSITE" id="PS50156"/>
    </source>
</evidence>
<protein>
    <submittedName>
        <fullName evidence="11">Patched domain-containing protein 3-like protein</fullName>
    </submittedName>
</protein>
<keyword evidence="6 9" id="KW-0472">Membrane</keyword>
<dbReference type="PROSITE" id="PS50156">
    <property type="entry name" value="SSD"/>
    <property type="match status" value="1"/>
</dbReference>
<dbReference type="STRING" id="1965070.A0A3S4R506"/>
<dbReference type="AlphaFoldDB" id="A0A3S4R506"/>
<keyword evidence="3" id="KW-1003">Cell membrane</keyword>
<accession>A0A3S4R506</accession>
<dbReference type="GO" id="GO:0030659">
    <property type="term" value="C:cytoplasmic vesicle membrane"/>
    <property type="evidence" value="ECO:0007669"/>
    <property type="project" value="TreeGrafter"/>
</dbReference>
<feature type="transmembrane region" description="Helical" evidence="9">
    <location>
        <begin position="326"/>
        <end position="347"/>
    </location>
</feature>
<feature type="transmembrane region" description="Helical" evidence="9">
    <location>
        <begin position="402"/>
        <end position="425"/>
    </location>
</feature>
<keyword evidence="15" id="KW-1185">Reference proteome</keyword>
<dbReference type="PANTHER" id="PTHR10796">
    <property type="entry name" value="PATCHED-RELATED"/>
    <property type="match status" value="1"/>
</dbReference>
<dbReference type="PANTHER" id="PTHR10796:SF92">
    <property type="entry name" value="PATCHED-RELATED, ISOFORM A"/>
    <property type="match status" value="1"/>
</dbReference>
<feature type="transmembrane region" description="Helical" evidence="9">
    <location>
        <begin position="801"/>
        <end position="820"/>
    </location>
</feature>
<evidence type="ECO:0000256" key="8">
    <source>
        <dbReference type="SAM" id="MobiDB-lite"/>
    </source>
</evidence>
<evidence type="ECO:0000313" key="14">
    <source>
        <dbReference type="EMBL" id="RWS11869.1"/>
    </source>
</evidence>
<feature type="transmembrane region" description="Helical" evidence="9">
    <location>
        <begin position="264"/>
        <end position="288"/>
    </location>
</feature>
<dbReference type="InterPro" id="IPR000731">
    <property type="entry name" value="SSD"/>
</dbReference>
<evidence type="ECO:0000256" key="2">
    <source>
        <dbReference type="ARBA" id="ARBA00005585"/>
    </source>
</evidence>
<feature type="region of interest" description="Disordered" evidence="8">
    <location>
        <begin position="918"/>
        <end position="963"/>
    </location>
</feature>
<dbReference type="InterPro" id="IPR003392">
    <property type="entry name" value="PTHD_SSD"/>
</dbReference>
<evidence type="ECO:0000256" key="6">
    <source>
        <dbReference type="ARBA" id="ARBA00023136"/>
    </source>
</evidence>
<comment type="subcellular location">
    <subcellularLocation>
        <location evidence="1">Cell membrane</location>
        <topology evidence="1">Multi-pass membrane protein</topology>
    </subcellularLocation>
</comment>
<feature type="compositionally biased region" description="Basic and acidic residues" evidence="8">
    <location>
        <begin position="1142"/>
        <end position="1152"/>
    </location>
</feature>
<keyword evidence="4 9" id="KW-0812">Transmembrane</keyword>
<dbReference type="OrthoDB" id="6423816at2759"/>